<keyword evidence="2" id="KW-1133">Transmembrane helix</keyword>
<sequence>MTNIDNQNQENQGLGWKVASIIMGVLLIASIAFGVMFYNRHNESAHKAMDLSTQLDNTRTQLQGELATLNNAYTGEIATNDTLSAELQKKVTEVADLQDRIAKAKKDLRSSLANNKEIQARLAQMEDLKVALEKDIATLRDENVALASSNHDLNTELTSTKDEVVNLNSKVMSLTSANSKLTNRLKVLAPAGFRADNFTVTSADKRDKLTTKGKKIEEITVKFDLNNIPEEYQGNRSIYLVLTQFNGNPVTVVPGKDVNLTFGEEAVNVHAADLENIDLKDRQSMTMSFEPTDNMTPGTYNLMVYSDNGYLGSTGFMVSK</sequence>
<proteinExistence type="predicted"/>
<keyword evidence="2" id="KW-0812">Transmembrane</keyword>
<reference evidence="3 4" key="1">
    <citation type="submission" date="2020-10" db="EMBL/GenBank/DDBJ databases">
        <title>Connecting structure to function with the recovery of over 1000 high-quality activated sludge metagenome-assembled genomes encoding full-length rRNA genes using long-read sequencing.</title>
        <authorList>
            <person name="Singleton C.M."/>
            <person name="Petriglieri F."/>
            <person name="Kristensen J.M."/>
            <person name="Kirkegaard R.H."/>
            <person name="Michaelsen T.Y."/>
            <person name="Andersen M.H."/>
            <person name="Karst S.M."/>
            <person name="Dueholm M.S."/>
            <person name="Nielsen P.H."/>
            <person name="Albertsen M."/>
        </authorList>
    </citation>
    <scope>NUCLEOTIDE SEQUENCE [LARGE SCALE GENOMIC DNA]</scope>
    <source>
        <strain evidence="3">Ribe_18-Q3-R11-54_MAXAC.273</strain>
    </source>
</reference>
<evidence type="ECO:0000256" key="2">
    <source>
        <dbReference type="SAM" id="Phobius"/>
    </source>
</evidence>
<accession>A0A9D7SU33</accession>
<dbReference type="EMBL" id="JADKGY010000001">
    <property type="protein sequence ID" value="MBK9981877.1"/>
    <property type="molecule type" value="Genomic_DNA"/>
</dbReference>
<name>A0A9D7SU33_9BACT</name>
<feature type="transmembrane region" description="Helical" evidence="2">
    <location>
        <begin position="18"/>
        <end position="39"/>
    </location>
</feature>
<protein>
    <submittedName>
        <fullName evidence="3">Uncharacterized protein</fullName>
    </submittedName>
</protein>
<keyword evidence="2" id="KW-0472">Membrane</keyword>
<organism evidence="3 4">
    <name type="scientific">Candidatus Opimibacter skivensis</name>
    <dbReference type="NCBI Taxonomy" id="2982028"/>
    <lineage>
        <taxon>Bacteria</taxon>
        <taxon>Pseudomonadati</taxon>
        <taxon>Bacteroidota</taxon>
        <taxon>Saprospiria</taxon>
        <taxon>Saprospirales</taxon>
        <taxon>Saprospiraceae</taxon>
        <taxon>Candidatus Opimibacter</taxon>
    </lineage>
</organism>
<evidence type="ECO:0000313" key="3">
    <source>
        <dbReference type="EMBL" id="MBK9981877.1"/>
    </source>
</evidence>
<dbReference type="Proteomes" id="UP000808337">
    <property type="component" value="Unassembled WGS sequence"/>
</dbReference>
<gene>
    <name evidence="3" type="ORF">IPP15_05545</name>
</gene>
<comment type="caution">
    <text evidence="3">The sequence shown here is derived from an EMBL/GenBank/DDBJ whole genome shotgun (WGS) entry which is preliminary data.</text>
</comment>
<keyword evidence="1" id="KW-0175">Coiled coil</keyword>
<dbReference type="AlphaFoldDB" id="A0A9D7SU33"/>
<dbReference type="Gene3D" id="1.10.287.1490">
    <property type="match status" value="1"/>
</dbReference>
<evidence type="ECO:0000313" key="4">
    <source>
        <dbReference type="Proteomes" id="UP000808337"/>
    </source>
</evidence>
<feature type="coiled-coil region" evidence="1">
    <location>
        <begin position="80"/>
        <end position="170"/>
    </location>
</feature>
<evidence type="ECO:0000256" key="1">
    <source>
        <dbReference type="SAM" id="Coils"/>
    </source>
</evidence>